<proteinExistence type="predicted"/>
<dbReference type="GeneID" id="63776491"/>
<dbReference type="PANTHER" id="PTHR24223:SF399">
    <property type="entry name" value="ABC TRANSPORTER ATNG"/>
    <property type="match status" value="1"/>
</dbReference>
<dbReference type="InterPro" id="IPR027417">
    <property type="entry name" value="P-loop_NTPase"/>
</dbReference>
<keyword evidence="6" id="KW-1185">Reference proteome</keyword>
<dbReference type="InterPro" id="IPR050173">
    <property type="entry name" value="ABC_transporter_C-like"/>
</dbReference>
<evidence type="ECO:0000256" key="1">
    <source>
        <dbReference type="ARBA" id="ARBA00022741"/>
    </source>
</evidence>
<dbReference type="GO" id="GO:0042626">
    <property type="term" value="F:ATPase-coupled transmembrane transporter activity"/>
    <property type="evidence" value="ECO:0007669"/>
    <property type="project" value="TreeGrafter"/>
</dbReference>
<dbReference type="GO" id="GO:0005524">
    <property type="term" value="F:ATP binding"/>
    <property type="evidence" value="ECO:0007669"/>
    <property type="project" value="UniProtKB-KW"/>
</dbReference>
<evidence type="ECO:0000259" key="4">
    <source>
        <dbReference type="Pfam" id="PF00005"/>
    </source>
</evidence>
<evidence type="ECO:0000313" key="6">
    <source>
        <dbReference type="Proteomes" id="UP000193689"/>
    </source>
</evidence>
<keyword evidence="2" id="KW-0067">ATP-binding</keyword>
<dbReference type="AlphaFoldDB" id="A0A1Y2DXN8"/>
<dbReference type="RefSeq" id="XP_040715476.1">
    <property type="nucleotide sequence ID" value="XM_040860279.1"/>
</dbReference>
<dbReference type="OrthoDB" id="6500128at2759"/>
<feature type="domain" description="ABC transporter" evidence="4">
    <location>
        <begin position="61"/>
        <end position="163"/>
    </location>
</feature>
<accession>A0A1Y2DXN8</accession>
<keyword evidence="1" id="KW-0547">Nucleotide-binding</keyword>
<dbReference type="STRING" id="1141098.A0A1Y2DXN8"/>
<dbReference type="Gene3D" id="3.40.50.300">
    <property type="entry name" value="P-loop containing nucleotide triphosphate hydrolases"/>
    <property type="match status" value="1"/>
</dbReference>
<comment type="caution">
    <text evidence="5">The sequence shown here is derived from an EMBL/GenBank/DDBJ whole genome shotgun (WGS) entry which is preliminary data.</text>
</comment>
<protein>
    <recommendedName>
        <fullName evidence="4">ABC transporter domain-containing protein</fullName>
    </recommendedName>
</protein>
<name>A0A1Y2DXN8_9PEZI</name>
<dbReference type="SUPFAM" id="SSF52540">
    <property type="entry name" value="P-loop containing nucleoside triphosphate hydrolases"/>
    <property type="match status" value="1"/>
</dbReference>
<gene>
    <name evidence="5" type="ORF">BCR38DRAFT_433905</name>
</gene>
<dbReference type="Pfam" id="PF00005">
    <property type="entry name" value="ABC_tran"/>
    <property type="match status" value="1"/>
</dbReference>
<keyword evidence="3" id="KW-1133">Transmembrane helix</keyword>
<dbReference type="GO" id="GO:0016020">
    <property type="term" value="C:membrane"/>
    <property type="evidence" value="ECO:0007669"/>
    <property type="project" value="TreeGrafter"/>
</dbReference>
<dbReference type="EMBL" id="MCFJ01000007">
    <property type="protein sequence ID" value="ORY64062.1"/>
    <property type="molecule type" value="Genomic_DNA"/>
</dbReference>
<dbReference type="InterPro" id="IPR003439">
    <property type="entry name" value="ABC_transporter-like_ATP-bd"/>
</dbReference>
<keyword evidence="3" id="KW-0812">Transmembrane</keyword>
<reference evidence="5 6" key="1">
    <citation type="submission" date="2016-07" db="EMBL/GenBank/DDBJ databases">
        <title>Pervasive Adenine N6-methylation of Active Genes in Fungi.</title>
        <authorList>
            <consortium name="DOE Joint Genome Institute"/>
            <person name="Mondo S.J."/>
            <person name="Dannebaum R.O."/>
            <person name="Kuo R.C."/>
            <person name="Labutti K."/>
            <person name="Haridas S."/>
            <person name="Kuo A."/>
            <person name="Salamov A."/>
            <person name="Ahrendt S.R."/>
            <person name="Lipzen A."/>
            <person name="Sullivan W."/>
            <person name="Andreopoulos W.B."/>
            <person name="Clum A."/>
            <person name="Lindquist E."/>
            <person name="Daum C."/>
            <person name="Ramamoorthy G.K."/>
            <person name="Gryganskyi A."/>
            <person name="Culley D."/>
            <person name="Magnuson J.K."/>
            <person name="James T.Y."/>
            <person name="O'Malley M.A."/>
            <person name="Stajich J.E."/>
            <person name="Spatafora J.W."/>
            <person name="Visel A."/>
            <person name="Grigoriev I.V."/>
        </authorList>
    </citation>
    <scope>NUCLEOTIDE SEQUENCE [LARGE SCALE GENOMIC DNA]</scope>
    <source>
        <strain evidence="5 6">CBS 129021</strain>
    </source>
</reference>
<dbReference type="PANTHER" id="PTHR24223">
    <property type="entry name" value="ATP-BINDING CASSETTE SUB-FAMILY C"/>
    <property type="match status" value="1"/>
</dbReference>
<evidence type="ECO:0000256" key="3">
    <source>
        <dbReference type="SAM" id="Phobius"/>
    </source>
</evidence>
<keyword evidence="3" id="KW-0472">Membrane</keyword>
<feature type="transmembrane region" description="Helical" evidence="3">
    <location>
        <begin position="31"/>
        <end position="53"/>
    </location>
</feature>
<evidence type="ECO:0000256" key="2">
    <source>
        <dbReference type="ARBA" id="ARBA00022840"/>
    </source>
</evidence>
<organism evidence="5 6">
    <name type="scientific">Pseudomassariella vexata</name>
    <dbReference type="NCBI Taxonomy" id="1141098"/>
    <lineage>
        <taxon>Eukaryota</taxon>
        <taxon>Fungi</taxon>
        <taxon>Dikarya</taxon>
        <taxon>Ascomycota</taxon>
        <taxon>Pezizomycotina</taxon>
        <taxon>Sordariomycetes</taxon>
        <taxon>Xylariomycetidae</taxon>
        <taxon>Amphisphaeriales</taxon>
        <taxon>Pseudomassariaceae</taxon>
        <taxon>Pseudomassariella</taxon>
    </lineage>
</organism>
<sequence length="165" mass="18157">MDCTPNANQSFGPRMEPGCRSFDLPSLFENLVFACLPAALFIALSPWSFVKLLRRPALFSLRIDNVDTSALRRSDLRHITNVVPQDPLWIPGTIRANVDPFHVAPDEAIFAAIVRVGLGSLLEAHGTDKVIDVAVLSTGQKQLLCFARAMIKTSKILVLDEAMSR</sequence>
<dbReference type="Proteomes" id="UP000193689">
    <property type="component" value="Unassembled WGS sequence"/>
</dbReference>
<dbReference type="GO" id="GO:0016887">
    <property type="term" value="F:ATP hydrolysis activity"/>
    <property type="evidence" value="ECO:0007669"/>
    <property type="project" value="InterPro"/>
</dbReference>
<dbReference type="InParanoid" id="A0A1Y2DXN8"/>
<evidence type="ECO:0000313" key="5">
    <source>
        <dbReference type="EMBL" id="ORY64062.1"/>
    </source>
</evidence>